<gene>
    <name evidence="3" type="ORF">C8D97_101133</name>
</gene>
<dbReference type="OrthoDB" id="5377431at2"/>
<dbReference type="Pfam" id="PF00144">
    <property type="entry name" value="Beta-lactamase"/>
    <property type="match status" value="1"/>
</dbReference>
<keyword evidence="4" id="KW-1185">Reference proteome</keyword>
<sequence length="333" mass="37604">MKSILMVLLGFLISTYASANTNLFNEVVMNSIHDSGFNGSIVIGKQGAVIYQKYIGYSDKKNTDKLTVNHIFSPGSVGKEFTTVTIMQLVEQGRLSYSDKITKYLDWLPEEAEKVTVEHILTHTSGLPKIKWKRNINTADAVEQIKNSQLSFAPGEGYLYSNLNVVLRALIVEKVSGDSYSNYLKNSVFDVADMKSSYQQLTESDVSDFKVYGDYPTYLLGTTIYVTPVDLLKFENALWSGTLIQVDELKRVLDGERLSGKTNHAYFDFGKFYKDSQGKLVSWEHDGSNPNHHTLKFHDFISDYTIVIMSSDGNKETLYKIRDNLKSLIINKS</sequence>
<dbReference type="SUPFAM" id="SSF56601">
    <property type="entry name" value="beta-lactamase/transpeptidase-like"/>
    <property type="match status" value="1"/>
</dbReference>
<evidence type="ECO:0000256" key="1">
    <source>
        <dbReference type="SAM" id="SignalP"/>
    </source>
</evidence>
<dbReference type="RefSeq" id="WP_109761409.1">
    <property type="nucleotide sequence ID" value="NZ_QGGU01000001.1"/>
</dbReference>
<feature type="chain" id="PRO_5016267465" evidence="1">
    <location>
        <begin position="20"/>
        <end position="333"/>
    </location>
</feature>
<evidence type="ECO:0000259" key="2">
    <source>
        <dbReference type="Pfam" id="PF00144"/>
    </source>
</evidence>
<dbReference type="InterPro" id="IPR012338">
    <property type="entry name" value="Beta-lactam/transpept-like"/>
</dbReference>
<dbReference type="InterPro" id="IPR050491">
    <property type="entry name" value="AmpC-like"/>
</dbReference>
<organism evidence="3 4">
    <name type="scientific">Pleionea mediterranea</name>
    <dbReference type="NCBI Taxonomy" id="523701"/>
    <lineage>
        <taxon>Bacteria</taxon>
        <taxon>Pseudomonadati</taxon>
        <taxon>Pseudomonadota</taxon>
        <taxon>Gammaproteobacteria</taxon>
        <taxon>Oceanospirillales</taxon>
        <taxon>Pleioneaceae</taxon>
        <taxon>Pleionea</taxon>
    </lineage>
</organism>
<keyword evidence="1" id="KW-0732">Signal</keyword>
<name>A0A316G1M2_9GAMM</name>
<evidence type="ECO:0000313" key="3">
    <source>
        <dbReference type="EMBL" id="PWK54285.1"/>
    </source>
</evidence>
<dbReference type="InterPro" id="IPR001466">
    <property type="entry name" value="Beta-lactam-related"/>
</dbReference>
<accession>A0A316G1M2</accession>
<feature type="signal peptide" evidence="1">
    <location>
        <begin position="1"/>
        <end position="19"/>
    </location>
</feature>
<dbReference type="PANTHER" id="PTHR46825">
    <property type="entry name" value="D-ALANYL-D-ALANINE-CARBOXYPEPTIDASE/ENDOPEPTIDASE AMPH"/>
    <property type="match status" value="1"/>
</dbReference>
<dbReference type="Gene3D" id="3.40.710.10">
    <property type="entry name" value="DD-peptidase/beta-lactamase superfamily"/>
    <property type="match status" value="1"/>
</dbReference>
<dbReference type="Proteomes" id="UP000245790">
    <property type="component" value="Unassembled WGS sequence"/>
</dbReference>
<feature type="domain" description="Beta-lactamase-related" evidence="2">
    <location>
        <begin position="40"/>
        <end position="315"/>
    </location>
</feature>
<protein>
    <submittedName>
        <fullName evidence="3">CubicO group peptidase (Beta-lactamase class C family)</fullName>
    </submittedName>
</protein>
<evidence type="ECO:0000313" key="4">
    <source>
        <dbReference type="Proteomes" id="UP000245790"/>
    </source>
</evidence>
<dbReference type="PANTHER" id="PTHR46825:SF9">
    <property type="entry name" value="BETA-LACTAMASE-RELATED DOMAIN-CONTAINING PROTEIN"/>
    <property type="match status" value="1"/>
</dbReference>
<comment type="caution">
    <text evidence="3">The sequence shown here is derived from an EMBL/GenBank/DDBJ whole genome shotgun (WGS) entry which is preliminary data.</text>
</comment>
<dbReference type="EMBL" id="QGGU01000001">
    <property type="protein sequence ID" value="PWK54285.1"/>
    <property type="molecule type" value="Genomic_DNA"/>
</dbReference>
<reference evidence="3 4" key="1">
    <citation type="submission" date="2018-05" db="EMBL/GenBank/DDBJ databases">
        <title>Genomic Encyclopedia of Type Strains, Phase IV (KMG-IV): sequencing the most valuable type-strain genomes for metagenomic binning, comparative biology and taxonomic classification.</title>
        <authorList>
            <person name="Goeker M."/>
        </authorList>
    </citation>
    <scope>NUCLEOTIDE SEQUENCE [LARGE SCALE GENOMIC DNA]</scope>
    <source>
        <strain evidence="3 4">DSM 25350</strain>
    </source>
</reference>
<dbReference type="AlphaFoldDB" id="A0A316G1M2"/>
<proteinExistence type="predicted"/>